<feature type="transmembrane region" description="Helical" evidence="1">
    <location>
        <begin position="18"/>
        <end position="39"/>
    </location>
</feature>
<dbReference type="Proteomes" id="UP001140091">
    <property type="component" value="Unassembled WGS sequence"/>
</dbReference>
<dbReference type="EMBL" id="JANBPK010000874">
    <property type="protein sequence ID" value="KAJ2929436.1"/>
    <property type="molecule type" value="Genomic_DNA"/>
</dbReference>
<feature type="transmembrane region" description="Helical" evidence="1">
    <location>
        <begin position="51"/>
        <end position="72"/>
    </location>
</feature>
<keyword evidence="1" id="KW-1133">Transmembrane helix</keyword>
<evidence type="ECO:0000313" key="3">
    <source>
        <dbReference type="Proteomes" id="UP001140091"/>
    </source>
</evidence>
<protein>
    <submittedName>
        <fullName evidence="2">Uncharacterized protein</fullName>
    </submittedName>
</protein>
<feature type="transmembrane region" description="Helical" evidence="1">
    <location>
        <begin position="173"/>
        <end position="195"/>
    </location>
</feature>
<keyword evidence="1" id="KW-0812">Transmembrane</keyword>
<sequence>MNSQVTHMWVSKRSCANFLFFVTRYLPFIDVPLSIYFHNALDIPPKRCKQLWIVESTSFLVGVAVAEAILFLRVYALSERNKTFTTYIIIQFVAVHIAKLIVWTRMTSLIDFVVSPIPNILGCVPMPPRPSELERYCSVIYWLILANEISVMLMTLSIGFIKFRRMKSRLLNIIYRDGFFYFFVLAAVSAGNIAASRVGPPEYRWLIVVYVALKRSL</sequence>
<gene>
    <name evidence="2" type="ORF">H1R20_g7662</name>
</gene>
<proteinExistence type="predicted"/>
<keyword evidence="3" id="KW-1185">Reference proteome</keyword>
<keyword evidence="1" id="KW-0472">Membrane</keyword>
<evidence type="ECO:0000256" key="1">
    <source>
        <dbReference type="SAM" id="Phobius"/>
    </source>
</evidence>
<name>A0A9W8MG49_9AGAR</name>
<feature type="non-terminal residue" evidence="2">
    <location>
        <position position="1"/>
    </location>
</feature>
<dbReference type="OrthoDB" id="2958007at2759"/>
<dbReference type="AlphaFoldDB" id="A0A9W8MG49"/>
<organism evidence="2 3">
    <name type="scientific">Candolleomyces eurysporus</name>
    <dbReference type="NCBI Taxonomy" id="2828524"/>
    <lineage>
        <taxon>Eukaryota</taxon>
        <taxon>Fungi</taxon>
        <taxon>Dikarya</taxon>
        <taxon>Basidiomycota</taxon>
        <taxon>Agaricomycotina</taxon>
        <taxon>Agaricomycetes</taxon>
        <taxon>Agaricomycetidae</taxon>
        <taxon>Agaricales</taxon>
        <taxon>Agaricineae</taxon>
        <taxon>Psathyrellaceae</taxon>
        <taxon>Candolleomyces</taxon>
    </lineage>
</organism>
<reference evidence="2" key="1">
    <citation type="submission" date="2022-06" db="EMBL/GenBank/DDBJ databases">
        <title>Genome Sequence of Candolleomyces eurysporus.</title>
        <authorList>
            <person name="Buettner E."/>
        </authorList>
    </citation>
    <scope>NUCLEOTIDE SEQUENCE</scope>
    <source>
        <strain evidence="2">VTCC 930004</strain>
    </source>
</reference>
<evidence type="ECO:0000313" key="2">
    <source>
        <dbReference type="EMBL" id="KAJ2929436.1"/>
    </source>
</evidence>
<feature type="transmembrane region" description="Helical" evidence="1">
    <location>
        <begin position="139"/>
        <end position="161"/>
    </location>
</feature>
<feature type="transmembrane region" description="Helical" evidence="1">
    <location>
        <begin position="84"/>
        <end position="102"/>
    </location>
</feature>
<accession>A0A9W8MG49</accession>
<comment type="caution">
    <text evidence="2">The sequence shown here is derived from an EMBL/GenBank/DDBJ whole genome shotgun (WGS) entry which is preliminary data.</text>
</comment>